<evidence type="ECO:0000313" key="3">
    <source>
        <dbReference type="Proteomes" id="UP001066276"/>
    </source>
</evidence>
<feature type="compositionally biased region" description="Polar residues" evidence="1">
    <location>
        <begin position="61"/>
        <end position="77"/>
    </location>
</feature>
<comment type="caution">
    <text evidence="2">The sequence shown here is derived from an EMBL/GenBank/DDBJ whole genome shotgun (WGS) entry which is preliminary data.</text>
</comment>
<gene>
    <name evidence="2" type="ORF">NDU88_009648</name>
</gene>
<evidence type="ECO:0000313" key="2">
    <source>
        <dbReference type="EMBL" id="KAJ1143339.1"/>
    </source>
</evidence>
<keyword evidence="3" id="KW-1185">Reference proteome</keyword>
<reference evidence="2" key="1">
    <citation type="journal article" date="2022" name="bioRxiv">
        <title>Sequencing and chromosome-scale assembly of the giantPleurodeles waltlgenome.</title>
        <authorList>
            <person name="Brown T."/>
            <person name="Elewa A."/>
            <person name="Iarovenko S."/>
            <person name="Subramanian E."/>
            <person name="Araus A.J."/>
            <person name="Petzold A."/>
            <person name="Susuki M."/>
            <person name="Suzuki K.-i.T."/>
            <person name="Hayashi T."/>
            <person name="Toyoda A."/>
            <person name="Oliveira C."/>
            <person name="Osipova E."/>
            <person name="Leigh N.D."/>
            <person name="Simon A."/>
            <person name="Yun M.H."/>
        </authorList>
    </citation>
    <scope>NUCLEOTIDE SEQUENCE</scope>
    <source>
        <strain evidence="2">20211129_DDA</strain>
        <tissue evidence="2">Liver</tissue>
    </source>
</reference>
<proteinExistence type="predicted"/>
<dbReference type="Proteomes" id="UP001066276">
    <property type="component" value="Chromosome 6"/>
</dbReference>
<feature type="region of interest" description="Disordered" evidence="1">
    <location>
        <begin position="124"/>
        <end position="173"/>
    </location>
</feature>
<evidence type="ECO:0000256" key="1">
    <source>
        <dbReference type="SAM" id="MobiDB-lite"/>
    </source>
</evidence>
<accession>A0AAV7QS71</accession>
<name>A0AAV7QS71_PLEWA</name>
<organism evidence="2 3">
    <name type="scientific">Pleurodeles waltl</name>
    <name type="common">Iberian ribbed newt</name>
    <dbReference type="NCBI Taxonomy" id="8319"/>
    <lineage>
        <taxon>Eukaryota</taxon>
        <taxon>Metazoa</taxon>
        <taxon>Chordata</taxon>
        <taxon>Craniata</taxon>
        <taxon>Vertebrata</taxon>
        <taxon>Euteleostomi</taxon>
        <taxon>Amphibia</taxon>
        <taxon>Batrachia</taxon>
        <taxon>Caudata</taxon>
        <taxon>Salamandroidea</taxon>
        <taxon>Salamandridae</taxon>
        <taxon>Pleurodelinae</taxon>
        <taxon>Pleurodeles</taxon>
    </lineage>
</organism>
<dbReference type="EMBL" id="JANPWB010000010">
    <property type="protein sequence ID" value="KAJ1143339.1"/>
    <property type="molecule type" value="Genomic_DNA"/>
</dbReference>
<dbReference type="AlphaFoldDB" id="A0AAV7QS71"/>
<protein>
    <submittedName>
        <fullName evidence="2">Uncharacterized protein</fullName>
    </submittedName>
</protein>
<sequence>MVSHLAHARSGHQHRFHRGGPLLIRCYLPLSASFKVGQPATGPAARGACTRQLPALGRHSPASTGGQRTPPSQSLSAPLSDCATSRHRHHTLFRLAPAGPLRPVPNRVGHRHQHHQLVHLQLPGRTTRPPVRHRPPQAQGPDCATRLGPPLHRQWPPRDPAPAQASARGAGCL</sequence>
<feature type="region of interest" description="Disordered" evidence="1">
    <location>
        <begin position="55"/>
        <end position="82"/>
    </location>
</feature>